<keyword evidence="5" id="KW-0645">Protease</keyword>
<comment type="catalytic activity">
    <reaction evidence="5">
        <text>Thiol-dependent hydrolysis of ester, thioester, amide, peptide and isopeptide bonds formed by the C-terminal Gly of ubiquitin (a 76-residue protein attached to proteins as an intracellular targeting signal).</text>
        <dbReference type="EC" id="3.4.19.12"/>
    </reaction>
</comment>
<dbReference type="Gene3D" id="3.90.70.10">
    <property type="entry name" value="Cysteine proteinases"/>
    <property type="match status" value="1"/>
</dbReference>
<gene>
    <name evidence="9" type="primary">UBP22</name>
    <name evidence="9" type="ORF">TR93934</name>
</gene>
<dbReference type="InterPro" id="IPR028889">
    <property type="entry name" value="USP"/>
</dbReference>
<evidence type="ECO:0000256" key="3">
    <source>
        <dbReference type="ARBA" id="ARBA00022833"/>
    </source>
</evidence>
<dbReference type="GO" id="GO:0005634">
    <property type="term" value="C:nucleus"/>
    <property type="evidence" value="ECO:0007669"/>
    <property type="project" value="TreeGrafter"/>
</dbReference>
<keyword evidence="5" id="KW-0788">Thiol protease</keyword>
<evidence type="ECO:0000256" key="6">
    <source>
        <dbReference type="SAM" id="MobiDB-lite"/>
    </source>
</evidence>
<keyword evidence="2 4" id="KW-0863">Zinc-finger</keyword>
<feature type="compositionally biased region" description="Low complexity" evidence="6">
    <location>
        <begin position="301"/>
        <end position="315"/>
    </location>
</feature>
<accession>A0A0X3PL14</accession>
<feature type="compositionally biased region" description="Low complexity" evidence="6">
    <location>
        <begin position="360"/>
        <end position="372"/>
    </location>
</feature>
<evidence type="ECO:0000313" key="9">
    <source>
        <dbReference type="EMBL" id="JAP52348.1"/>
    </source>
</evidence>
<dbReference type="PROSITE" id="PS00973">
    <property type="entry name" value="USP_2"/>
    <property type="match status" value="1"/>
</dbReference>
<dbReference type="PROSITE" id="PS00972">
    <property type="entry name" value="USP_1"/>
    <property type="match status" value="1"/>
</dbReference>
<keyword evidence="5" id="KW-0833">Ubl conjugation pathway</keyword>
<protein>
    <recommendedName>
        <fullName evidence="5">Ubiquitin carboxyl-terminal hydrolase</fullName>
        <ecNumber evidence="5">3.4.19.12</ecNumber>
    </recommendedName>
</protein>
<evidence type="ECO:0000256" key="2">
    <source>
        <dbReference type="ARBA" id="ARBA00022771"/>
    </source>
</evidence>
<feature type="region of interest" description="Disordered" evidence="6">
    <location>
        <begin position="294"/>
        <end position="327"/>
    </location>
</feature>
<dbReference type="SUPFAM" id="SSF57850">
    <property type="entry name" value="RING/U-box"/>
    <property type="match status" value="1"/>
</dbReference>
<feature type="domain" description="USP" evidence="7">
    <location>
        <begin position="166"/>
        <end position="597"/>
    </location>
</feature>
<dbReference type="GO" id="GO:0006508">
    <property type="term" value="P:proteolysis"/>
    <property type="evidence" value="ECO:0007669"/>
    <property type="project" value="UniProtKB-KW"/>
</dbReference>
<dbReference type="Gene3D" id="3.30.40.10">
    <property type="entry name" value="Zinc/RING finger domain, C3HC4 (zinc finger)"/>
    <property type="match status" value="1"/>
</dbReference>
<dbReference type="AlphaFoldDB" id="A0A0X3PL14"/>
<dbReference type="PROSITE" id="PS50235">
    <property type="entry name" value="USP_3"/>
    <property type="match status" value="1"/>
</dbReference>
<evidence type="ECO:0000256" key="5">
    <source>
        <dbReference type="RuleBase" id="RU366025"/>
    </source>
</evidence>
<dbReference type="InterPro" id="IPR013083">
    <property type="entry name" value="Znf_RING/FYVE/PHD"/>
</dbReference>
<evidence type="ECO:0000259" key="8">
    <source>
        <dbReference type="PROSITE" id="PS50271"/>
    </source>
</evidence>
<comment type="similarity">
    <text evidence="5">Belongs to the peptidase C19 family.</text>
</comment>
<name>A0A0X3PL14_SCHSO</name>
<keyword evidence="3" id="KW-0862">Zinc</keyword>
<evidence type="ECO:0000256" key="4">
    <source>
        <dbReference type="PROSITE-ProRule" id="PRU00502"/>
    </source>
</evidence>
<dbReference type="GO" id="GO:0016579">
    <property type="term" value="P:protein deubiquitination"/>
    <property type="evidence" value="ECO:0007669"/>
    <property type="project" value="InterPro"/>
</dbReference>
<organism evidence="9">
    <name type="scientific">Schistocephalus solidus</name>
    <name type="common">Tapeworm</name>
    <dbReference type="NCBI Taxonomy" id="70667"/>
    <lineage>
        <taxon>Eukaryota</taxon>
        <taxon>Metazoa</taxon>
        <taxon>Spiralia</taxon>
        <taxon>Lophotrochozoa</taxon>
        <taxon>Platyhelminthes</taxon>
        <taxon>Cestoda</taxon>
        <taxon>Eucestoda</taxon>
        <taxon>Diphyllobothriidea</taxon>
        <taxon>Diphyllobothriidae</taxon>
        <taxon>Schistocephalus</taxon>
    </lineage>
</organism>
<feature type="domain" description="UBP-type" evidence="8">
    <location>
        <begin position="14"/>
        <end position="130"/>
    </location>
</feature>
<keyword evidence="5 9" id="KW-0378">Hydrolase</keyword>
<dbReference type="PANTHER" id="PTHR24006:SF937">
    <property type="entry name" value="UBIQUITIN CARBOXYL-TERMINAL HYDROLASE"/>
    <property type="match status" value="1"/>
</dbReference>
<dbReference type="InterPro" id="IPR001394">
    <property type="entry name" value="Peptidase_C19_UCH"/>
</dbReference>
<reference evidence="9" key="1">
    <citation type="submission" date="2016-01" db="EMBL/GenBank/DDBJ databases">
        <title>Reference transcriptome for the parasite Schistocephalus solidus: insights into the molecular evolution of parasitism.</title>
        <authorList>
            <person name="Hebert F.O."/>
            <person name="Grambauer S."/>
            <person name="Barber I."/>
            <person name="Landry C.R."/>
            <person name="Aubin-Horth N."/>
        </authorList>
    </citation>
    <scope>NUCLEOTIDE SEQUENCE</scope>
</reference>
<dbReference type="InterPro" id="IPR001607">
    <property type="entry name" value="Znf_UBP"/>
</dbReference>
<evidence type="ECO:0000256" key="1">
    <source>
        <dbReference type="ARBA" id="ARBA00022723"/>
    </source>
</evidence>
<dbReference type="PANTHER" id="PTHR24006">
    <property type="entry name" value="UBIQUITIN CARBOXYL-TERMINAL HYDROLASE"/>
    <property type="match status" value="1"/>
</dbReference>
<dbReference type="GO" id="GO:0008270">
    <property type="term" value="F:zinc ion binding"/>
    <property type="evidence" value="ECO:0007669"/>
    <property type="project" value="UniProtKB-KW"/>
</dbReference>
<dbReference type="GO" id="GO:0004843">
    <property type="term" value="F:cysteine-type deubiquitinase activity"/>
    <property type="evidence" value="ECO:0007669"/>
    <property type="project" value="UniProtKB-UniRule"/>
</dbReference>
<evidence type="ECO:0000259" key="7">
    <source>
        <dbReference type="PROSITE" id="PS50235"/>
    </source>
</evidence>
<dbReference type="InterPro" id="IPR038765">
    <property type="entry name" value="Papain-like_cys_pep_sf"/>
</dbReference>
<keyword evidence="1" id="KW-0479">Metal-binding</keyword>
<dbReference type="InterPro" id="IPR018200">
    <property type="entry name" value="USP_CS"/>
</dbReference>
<dbReference type="Pfam" id="PF00443">
    <property type="entry name" value="UCH"/>
    <property type="match status" value="1"/>
</dbReference>
<dbReference type="SUPFAM" id="SSF54001">
    <property type="entry name" value="Cysteine proteinases"/>
    <property type="match status" value="1"/>
</dbReference>
<proteinExistence type="inferred from homology"/>
<dbReference type="PROSITE" id="PS50271">
    <property type="entry name" value="ZF_UBP"/>
    <property type="match status" value="1"/>
</dbReference>
<dbReference type="EC" id="3.4.19.12" evidence="5"/>
<dbReference type="InterPro" id="IPR050164">
    <property type="entry name" value="Peptidase_C19"/>
</dbReference>
<dbReference type="GO" id="GO:0005829">
    <property type="term" value="C:cytosol"/>
    <property type="evidence" value="ECO:0007669"/>
    <property type="project" value="TreeGrafter"/>
</dbReference>
<dbReference type="EMBL" id="GEEE01010877">
    <property type="protein sequence ID" value="JAP52348.1"/>
    <property type="molecule type" value="Transcribed_RNA"/>
</dbReference>
<sequence length="603" mass="66966">MSCAHIEEFLKAKTNCNAYDAILHCIVFPNSDKSFTYKASLSCSTCSKHGVSVERHNARPNCLLACAHCVYFACYTNLHIEKHLESHPDHFISVCLERGELYCSACHDFVYTEHAESSYTHALKEYMSRFGLSERPWRPSYKDLEFLPHLQSISTPLASANLRPTRGLVNMGNTCFLNVVVQALTHTPLLRDFLLADLHRCENPVRSRNCLACEMIRITQEIYRPVLSPYVPSNLLHTIWLHASHLAGYEQRDAHEFLITLLTLIHSHLVGEQAPREDDADDLVLPAKRRVPQSDLCGKTSRSASPASAGSSTSFHNHHPPSHSHLLREDLPSKHLSSACSSSCLANEFVETSRVASKLSGFSNPPSSASSSVVEEDALNGDYQDPPASSPTPSSADLNGVGSRESVDNCDCIVHQVFFGDLESVISYQGCDHRSSTVDPFLDLSLDVAQRGSTSLAACLSSYFRPEAIDGLLFCSQCRVGRPAVKQFSLLHLPNVLCFYLKRCHHDTKITTSINFPVELDITPFVAQFSSSKSSWQDRYSLYAVLNHSGQTNSGHYTACIRFGPGCWCLCDDQKIVPVSVDYVLTTDAYVLLYHKNVLAVRS</sequence>
<feature type="region of interest" description="Disordered" evidence="6">
    <location>
        <begin position="358"/>
        <end position="401"/>
    </location>
</feature>